<evidence type="ECO:0000256" key="9">
    <source>
        <dbReference type="ARBA" id="ARBA00022583"/>
    </source>
</evidence>
<evidence type="ECO:0000313" key="25">
    <source>
        <dbReference type="Ensembl" id="ENSORLP00000031415.1"/>
    </source>
</evidence>
<dbReference type="PANTHER" id="PTHR46514">
    <property type="entry name" value="AMPHIPHYSIN"/>
    <property type="match status" value="1"/>
</dbReference>
<reference evidence="25" key="3">
    <citation type="submission" date="2025-09" db="UniProtKB">
        <authorList>
            <consortium name="Ensembl"/>
        </authorList>
    </citation>
    <scope>IDENTIFICATION</scope>
    <source>
        <strain evidence="25">Hd-rR</strain>
    </source>
</reference>
<evidence type="ECO:0000256" key="18">
    <source>
        <dbReference type="ARBA" id="ARBA00077838"/>
    </source>
</evidence>
<evidence type="ECO:0000256" key="11">
    <source>
        <dbReference type="ARBA" id="ARBA00022782"/>
    </source>
</evidence>
<dbReference type="Bgee" id="ENSORLG00000001680">
    <property type="expression patterns" value="Expressed in muscle tissue and 8 other cell types or tissues"/>
</dbReference>
<feature type="domain" description="SH3" evidence="23">
    <location>
        <begin position="363"/>
        <end position="434"/>
    </location>
</feature>
<dbReference type="PRINTS" id="PR01251">
    <property type="entry name" value="AMPHIPHYSIN"/>
</dbReference>
<comment type="subcellular location">
    <subcellularLocation>
        <location evidence="16">Cell membrane</location>
        <location evidence="16">Sarcolemma</location>
        <location evidence="16">T-tubule</location>
    </subcellularLocation>
    <subcellularLocation>
        <location evidence="3">Cytoplasm</location>
    </subcellularLocation>
    <subcellularLocation>
        <location evidence="2">Endosome</location>
    </subcellularLocation>
    <subcellularLocation>
        <location evidence="1">Nucleus</location>
    </subcellularLocation>
</comment>
<keyword evidence="15" id="KW-0539">Nucleus</keyword>
<keyword evidence="26" id="KW-1185">Reference proteome</keyword>
<keyword evidence="4 21" id="KW-0728">SH3 domain</keyword>
<keyword evidence="9" id="KW-0254">Endocytosis</keyword>
<keyword evidence="10" id="KW-0967">Endosome</keyword>
<dbReference type="GO" id="GO:0005634">
    <property type="term" value="C:nucleus"/>
    <property type="evidence" value="ECO:0007669"/>
    <property type="project" value="UniProtKB-SubCell"/>
</dbReference>
<dbReference type="InterPro" id="IPR003005">
    <property type="entry name" value="Amphiphysin"/>
</dbReference>
<dbReference type="FunFam" id="1.20.1270.60:FF:000013">
    <property type="entry name" value="Amphiphysin isoform 2"/>
    <property type="match status" value="1"/>
</dbReference>
<evidence type="ECO:0000256" key="13">
    <source>
        <dbReference type="ARBA" id="ARBA00023054"/>
    </source>
</evidence>
<evidence type="ECO:0000256" key="8">
    <source>
        <dbReference type="ARBA" id="ARBA00022553"/>
    </source>
</evidence>
<dbReference type="Ensembl" id="ENSORLT00000030050.1">
    <property type="protein sequence ID" value="ENSORLP00000031415.1"/>
    <property type="gene ID" value="ENSORLG00000001680.2"/>
</dbReference>
<accession>A0A3B3HJF0</accession>
<evidence type="ECO:0000313" key="26">
    <source>
        <dbReference type="Proteomes" id="UP000001038"/>
    </source>
</evidence>
<dbReference type="InterPro" id="IPR036028">
    <property type="entry name" value="SH3-like_dom_sf"/>
</dbReference>
<reference evidence="25 26" key="1">
    <citation type="journal article" date="2007" name="Nature">
        <title>The medaka draft genome and insights into vertebrate genome evolution.</title>
        <authorList>
            <person name="Kasahara M."/>
            <person name="Naruse K."/>
            <person name="Sasaki S."/>
            <person name="Nakatani Y."/>
            <person name="Qu W."/>
            <person name="Ahsan B."/>
            <person name="Yamada T."/>
            <person name="Nagayasu Y."/>
            <person name="Doi K."/>
            <person name="Kasai Y."/>
            <person name="Jindo T."/>
            <person name="Kobayashi D."/>
            <person name="Shimada A."/>
            <person name="Toyoda A."/>
            <person name="Kuroki Y."/>
            <person name="Fujiyama A."/>
            <person name="Sasaki T."/>
            <person name="Shimizu A."/>
            <person name="Asakawa S."/>
            <person name="Shimizu N."/>
            <person name="Hashimoto S."/>
            <person name="Yang J."/>
            <person name="Lee Y."/>
            <person name="Matsushima K."/>
            <person name="Sugano S."/>
            <person name="Sakaizumi M."/>
            <person name="Narita T."/>
            <person name="Ohishi K."/>
            <person name="Haga S."/>
            <person name="Ohta F."/>
            <person name="Nomoto H."/>
            <person name="Nogata K."/>
            <person name="Morishita T."/>
            <person name="Endo T."/>
            <person name="Shin-I T."/>
            <person name="Takeda H."/>
            <person name="Morishita S."/>
            <person name="Kohara Y."/>
        </authorList>
    </citation>
    <scope>NUCLEOTIDE SEQUENCE [LARGE SCALE GENOMIC DNA]</scope>
    <source>
        <strain evidence="25 26">Hd-rR</strain>
    </source>
</reference>
<feature type="compositionally biased region" description="Polar residues" evidence="22">
    <location>
        <begin position="340"/>
        <end position="354"/>
    </location>
</feature>
<dbReference type="AlphaFoldDB" id="A0A3B3HJF0"/>
<dbReference type="InterPro" id="IPR004148">
    <property type="entry name" value="BAR_dom"/>
</dbReference>
<keyword evidence="5" id="KW-0217">Developmental protein</keyword>
<evidence type="ECO:0000256" key="4">
    <source>
        <dbReference type="ARBA" id="ARBA00022443"/>
    </source>
</evidence>
<evidence type="ECO:0000256" key="7">
    <source>
        <dbReference type="ARBA" id="ARBA00022490"/>
    </source>
</evidence>
<keyword evidence="14" id="KW-0472">Membrane</keyword>
<evidence type="ECO:0000256" key="16">
    <source>
        <dbReference type="ARBA" id="ARBA00024012"/>
    </source>
</evidence>
<evidence type="ECO:0000259" key="24">
    <source>
        <dbReference type="PROSITE" id="PS51021"/>
    </source>
</evidence>
<dbReference type="InterPro" id="IPR027267">
    <property type="entry name" value="AH/BAR_dom_sf"/>
</dbReference>
<evidence type="ECO:0000256" key="21">
    <source>
        <dbReference type="PROSITE-ProRule" id="PRU00192"/>
    </source>
</evidence>
<evidence type="ECO:0000256" key="20">
    <source>
        <dbReference type="ARBA" id="ARBA00082834"/>
    </source>
</evidence>
<dbReference type="PROSITE" id="PS51021">
    <property type="entry name" value="BAR"/>
    <property type="match status" value="1"/>
</dbReference>
<reference evidence="25" key="2">
    <citation type="submission" date="2025-08" db="UniProtKB">
        <authorList>
            <consortium name="Ensembl"/>
        </authorList>
    </citation>
    <scope>IDENTIFICATION</scope>
    <source>
        <strain evidence="25">Hd-rR</strain>
    </source>
</reference>
<evidence type="ECO:0000256" key="1">
    <source>
        <dbReference type="ARBA" id="ARBA00004123"/>
    </source>
</evidence>
<dbReference type="GO" id="GO:0005768">
    <property type="term" value="C:endosome"/>
    <property type="evidence" value="ECO:0007669"/>
    <property type="project" value="UniProtKB-SubCell"/>
</dbReference>
<keyword evidence="6" id="KW-1003">Cell membrane</keyword>
<sequence>MAEIGKGVTAGKLASNVQKRLSRAQEKVLQKLGKADETRDAAFEEMVANFNKQMTEGTKLQKDLKAYMVAVKTMHEASRRLQDCLADMYEPDWYGKEETDALAEDLDTLWLEYHQNITDQSLLCVDTYLAQFPEIKARIAKRDRKMVDFDSARHHFTSLQKSKKKDEAKIAKPAALLEMAAPSWAQGLISAHQVAQTNLSYNQAEEELGRAQKIFEELNVELQDELPTLWDSRVGVYVNAFQKLANHQEKFHREMGNLTQNLHDIMTKLEEQRELKRDDAAISKKGEGKKSEGANHSESAAVAPKKLGLPPSRPPPRLTPSPDLRQHCADEDEDLVPATTKESTSPTPQSTVANGSDGELPPGFLYKVKAVHEYTATDGDELELNVGDIVLVLAFDNPDEQDDGWLLGLKESHWLQKKNISAKGVFPENFTQKV</sequence>
<evidence type="ECO:0000256" key="10">
    <source>
        <dbReference type="ARBA" id="ARBA00022753"/>
    </source>
</evidence>
<dbReference type="Gene3D" id="1.20.1270.60">
    <property type="entry name" value="Arfaptin homology (AH) domain/BAR domain"/>
    <property type="match status" value="1"/>
</dbReference>
<keyword evidence="8" id="KW-0597">Phosphoprotein</keyword>
<evidence type="ECO:0000256" key="15">
    <source>
        <dbReference type="ARBA" id="ARBA00023242"/>
    </source>
</evidence>
<feature type="compositionally biased region" description="Basic and acidic residues" evidence="22">
    <location>
        <begin position="272"/>
        <end position="295"/>
    </location>
</feature>
<dbReference type="Pfam" id="PF03114">
    <property type="entry name" value="BAR"/>
    <property type="match status" value="1"/>
</dbReference>
<evidence type="ECO:0000256" key="17">
    <source>
        <dbReference type="ARBA" id="ARBA00069394"/>
    </source>
</evidence>
<dbReference type="PROSITE" id="PS50002">
    <property type="entry name" value="SH3"/>
    <property type="match status" value="1"/>
</dbReference>
<evidence type="ECO:0000256" key="22">
    <source>
        <dbReference type="SAM" id="MobiDB-lite"/>
    </source>
</evidence>
<evidence type="ECO:0000256" key="3">
    <source>
        <dbReference type="ARBA" id="ARBA00004496"/>
    </source>
</evidence>
<proteinExistence type="predicted"/>
<gene>
    <name evidence="25" type="primary">bin1b</name>
</gene>
<evidence type="ECO:0000256" key="19">
    <source>
        <dbReference type="ARBA" id="ARBA00080400"/>
    </source>
</evidence>
<keyword evidence="13" id="KW-0175">Coiled coil</keyword>
<evidence type="ECO:0000256" key="2">
    <source>
        <dbReference type="ARBA" id="ARBA00004177"/>
    </source>
</evidence>
<dbReference type="GO" id="GO:0006897">
    <property type="term" value="P:endocytosis"/>
    <property type="evidence" value="ECO:0007669"/>
    <property type="project" value="UniProtKB-KW"/>
</dbReference>
<dbReference type="FunFam" id="2.30.30.40:FF:000029">
    <property type="entry name" value="myc box-dependent-interacting protein 1 isoform X2"/>
    <property type="match status" value="1"/>
</dbReference>
<dbReference type="SMART" id="SM00721">
    <property type="entry name" value="BAR"/>
    <property type="match status" value="1"/>
</dbReference>
<feature type="domain" description="BAR" evidence="24">
    <location>
        <begin position="28"/>
        <end position="275"/>
    </location>
</feature>
<dbReference type="GO" id="GO:0030424">
    <property type="term" value="C:axon"/>
    <property type="evidence" value="ECO:0007669"/>
    <property type="project" value="UniProtKB-ARBA"/>
</dbReference>
<feature type="region of interest" description="Disordered" evidence="22">
    <location>
        <begin position="272"/>
        <end position="359"/>
    </location>
</feature>
<organism evidence="25 26">
    <name type="scientific">Oryzias latipes</name>
    <name type="common">Japanese rice fish</name>
    <name type="synonym">Japanese killifish</name>
    <dbReference type="NCBI Taxonomy" id="8090"/>
    <lineage>
        <taxon>Eukaryota</taxon>
        <taxon>Metazoa</taxon>
        <taxon>Chordata</taxon>
        <taxon>Craniata</taxon>
        <taxon>Vertebrata</taxon>
        <taxon>Euteleostomi</taxon>
        <taxon>Actinopterygii</taxon>
        <taxon>Neopterygii</taxon>
        <taxon>Teleostei</taxon>
        <taxon>Neoteleostei</taxon>
        <taxon>Acanthomorphata</taxon>
        <taxon>Ovalentaria</taxon>
        <taxon>Atherinomorphae</taxon>
        <taxon>Beloniformes</taxon>
        <taxon>Adrianichthyidae</taxon>
        <taxon>Oryziinae</taxon>
        <taxon>Oryzias</taxon>
    </lineage>
</organism>
<dbReference type="Gene3D" id="2.30.30.40">
    <property type="entry name" value="SH3 Domains"/>
    <property type="match status" value="1"/>
</dbReference>
<dbReference type="GO" id="GO:0051649">
    <property type="term" value="P:establishment of localization in cell"/>
    <property type="evidence" value="ECO:0007669"/>
    <property type="project" value="UniProtKB-ARBA"/>
</dbReference>
<evidence type="ECO:0000256" key="12">
    <source>
        <dbReference type="ARBA" id="ARBA00022990"/>
    </source>
</evidence>
<dbReference type="PANTHER" id="PTHR46514:SF7">
    <property type="entry name" value="BRIDGING INTEGRATOR 1B"/>
    <property type="match status" value="1"/>
</dbReference>
<dbReference type="Pfam" id="PF14604">
    <property type="entry name" value="SH3_9"/>
    <property type="match status" value="1"/>
</dbReference>
<evidence type="ECO:0000256" key="5">
    <source>
        <dbReference type="ARBA" id="ARBA00022473"/>
    </source>
</evidence>
<dbReference type="InterPro" id="IPR001452">
    <property type="entry name" value="SH3_domain"/>
</dbReference>
<name>A0A3B3HJF0_ORYLA</name>
<dbReference type="GO" id="GO:0030154">
    <property type="term" value="P:cell differentiation"/>
    <property type="evidence" value="ECO:0007669"/>
    <property type="project" value="UniProtKB-KW"/>
</dbReference>
<dbReference type="SUPFAM" id="SSF50044">
    <property type="entry name" value="SH3-domain"/>
    <property type="match status" value="1"/>
</dbReference>
<keyword evidence="7" id="KW-0963">Cytoplasm</keyword>
<evidence type="ECO:0000256" key="6">
    <source>
        <dbReference type="ARBA" id="ARBA00022475"/>
    </source>
</evidence>
<evidence type="ECO:0000259" key="23">
    <source>
        <dbReference type="PROSITE" id="PS50002"/>
    </source>
</evidence>
<protein>
    <recommendedName>
        <fullName evidence="17">Myc box-dependent-interacting protein 1</fullName>
    </recommendedName>
    <alternativeName>
        <fullName evidence="18">Amphiphysin II</fullName>
    </alternativeName>
    <alternativeName>
        <fullName evidence="20">Amphiphysin-like protein</fullName>
    </alternativeName>
    <alternativeName>
        <fullName evidence="19">Bridging integrator 1</fullName>
    </alternativeName>
</protein>
<dbReference type="GO" id="GO:0030315">
    <property type="term" value="C:T-tubule"/>
    <property type="evidence" value="ECO:0007669"/>
    <property type="project" value="UniProtKB-SubCell"/>
</dbReference>
<keyword evidence="11" id="KW-0221">Differentiation</keyword>
<dbReference type="GeneTree" id="ENSGT00950000182882"/>
<evidence type="ECO:0000256" key="14">
    <source>
        <dbReference type="ARBA" id="ARBA00023136"/>
    </source>
</evidence>
<keyword evidence="12" id="KW-0007">Acetylation</keyword>
<dbReference type="Proteomes" id="UP000001038">
    <property type="component" value="Chromosome 2"/>
</dbReference>
<dbReference type="SMART" id="SM00326">
    <property type="entry name" value="SH3"/>
    <property type="match status" value="1"/>
</dbReference>
<dbReference type="SUPFAM" id="SSF103657">
    <property type="entry name" value="BAR/IMD domain-like"/>
    <property type="match status" value="1"/>
</dbReference>